<feature type="domain" description="FAD-binding PCMH-type" evidence="10">
    <location>
        <begin position="28"/>
        <end position="204"/>
    </location>
</feature>
<dbReference type="Gene3D" id="3.30.465.10">
    <property type="match status" value="1"/>
</dbReference>
<proteinExistence type="predicted"/>
<dbReference type="GO" id="GO:0071949">
    <property type="term" value="F:FAD binding"/>
    <property type="evidence" value="ECO:0007669"/>
    <property type="project" value="InterPro"/>
</dbReference>
<dbReference type="PANTHER" id="PTHR10801">
    <property type="entry name" value="24-DEHYDROCHOLESTEROL REDUCTASE"/>
    <property type="match status" value="1"/>
</dbReference>
<accession>A0A839PUZ8</accession>
<keyword evidence="4" id="KW-0812">Transmembrane</keyword>
<keyword evidence="7" id="KW-0560">Oxidoreductase</keyword>
<evidence type="ECO:0000256" key="9">
    <source>
        <dbReference type="SAM" id="MobiDB-lite"/>
    </source>
</evidence>
<dbReference type="InterPro" id="IPR040165">
    <property type="entry name" value="Diminuto-like"/>
</dbReference>
<comment type="caution">
    <text evidence="11">The sequence shown here is derived from an EMBL/GenBank/DDBJ whole genome shotgun (WGS) entry which is preliminary data.</text>
</comment>
<dbReference type="InterPro" id="IPR016166">
    <property type="entry name" value="FAD-bd_PCMH"/>
</dbReference>
<dbReference type="GO" id="GO:0050614">
    <property type="term" value="F:Delta24-sterol reductase activity"/>
    <property type="evidence" value="ECO:0007669"/>
    <property type="project" value="UniProtKB-EC"/>
</dbReference>
<dbReference type="InterPro" id="IPR016164">
    <property type="entry name" value="FAD-linked_Oxase-like_C"/>
</dbReference>
<feature type="compositionally biased region" description="Low complexity" evidence="9">
    <location>
        <begin position="1"/>
        <end position="18"/>
    </location>
</feature>
<evidence type="ECO:0000259" key="10">
    <source>
        <dbReference type="PROSITE" id="PS51387"/>
    </source>
</evidence>
<dbReference type="InterPro" id="IPR016170">
    <property type="entry name" value="Cytok_DH_C_sf"/>
</dbReference>
<dbReference type="EMBL" id="JACHVT010000003">
    <property type="protein sequence ID" value="MBB2986574.1"/>
    <property type="molecule type" value="Genomic_DNA"/>
</dbReference>
<evidence type="ECO:0000256" key="7">
    <source>
        <dbReference type="ARBA" id="ARBA00023002"/>
    </source>
</evidence>
<keyword evidence="5" id="KW-0274">FAD</keyword>
<gene>
    <name evidence="11" type="ORF">FHW14_001728</name>
</gene>
<evidence type="ECO:0000256" key="2">
    <source>
        <dbReference type="ARBA" id="ARBA00012405"/>
    </source>
</evidence>
<feature type="region of interest" description="Disordered" evidence="9">
    <location>
        <begin position="402"/>
        <end position="430"/>
    </location>
</feature>
<name>A0A839PUZ8_9MICO</name>
<dbReference type="PANTHER" id="PTHR10801:SF0">
    <property type="entry name" value="DELTA(24)-STEROL REDUCTASE"/>
    <property type="match status" value="1"/>
</dbReference>
<sequence>MPVRPATSAPLTASTTVTDAGASAPVRTVETAAERSHARALAEVERAFRALPTDRPVRLAKRTSNLFRARSAGPTAGLDVSAFHGLLALHPGDGERPPTARVGGMTTYEELVDLLLPHGFVPLVVPQLRTITIGGAVTGLGIEAASFRNGLPHESVLEMRILTGTGEVVTARADNEHARLFRTFPNSYGSLGYALDLVIELERAEPYVALRHVRFASLERLVEAVDTVMGERVWEQERVDFVDGVVFSATEAYLTLGRWTDDVGGLPGPSDYTGQDVFYRSLQHRRTDVLTAHGYLWRWDTDWFWCSRAFGAQHPLVRRLWPKRLLRSDVYWRIVAFEQRHGVMAGLERRRGLPPRERVIQDVEIPLHRTAEFVAWFLREVPIEPVWLCPVQLRPRDDAYDAGDAADAADGTTAATDGTTDGTTEAPWPLYPMRPGERYVNVGFWSTVAMEPGAREGDVNRRIEARVTELGGHKSLYSDAYYDEQTFAALYGGAAYEPVKQRHDPRGRFPSLYEKAVRAR</sequence>
<keyword evidence="3" id="KW-0285">Flavoprotein</keyword>
<evidence type="ECO:0000313" key="11">
    <source>
        <dbReference type="EMBL" id="MBB2986574.1"/>
    </source>
</evidence>
<dbReference type="SUPFAM" id="SSF55103">
    <property type="entry name" value="FAD-linked oxidases, C-terminal domain"/>
    <property type="match status" value="1"/>
</dbReference>
<evidence type="ECO:0000313" key="12">
    <source>
        <dbReference type="Proteomes" id="UP000590811"/>
    </source>
</evidence>
<protein>
    <recommendedName>
        <fullName evidence="2">Delta(24)-sterol reductase</fullName>
        <ecNumber evidence="2">1.3.1.72</ecNumber>
    </recommendedName>
</protein>
<dbReference type="PROSITE" id="PS51387">
    <property type="entry name" value="FAD_PCMH"/>
    <property type="match status" value="1"/>
</dbReference>
<reference evidence="11 12" key="1">
    <citation type="submission" date="2020-08" db="EMBL/GenBank/DDBJ databases">
        <title>Genomic Encyclopedia of Type Strains, Phase IV (KMG-V): Genome sequencing to study the core and pangenomes of soil and plant-associated prokaryotes.</title>
        <authorList>
            <person name="Whitman W."/>
        </authorList>
    </citation>
    <scope>NUCLEOTIDE SEQUENCE [LARGE SCALE GENOMIC DNA]</scope>
    <source>
        <strain evidence="11 12">B3ACCR2</strain>
    </source>
</reference>
<dbReference type="EC" id="1.3.1.72" evidence="2"/>
<dbReference type="InterPro" id="IPR006094">
    <property type="entry name" value="Oxid_FAD_bind_N"/>
</dbReference>
<evidence type="ECO:0000256" key="5">
    <source>
        <dbReference type="ARBA" id="ARBA00022827"/>
    </source>
</evidence>
<dbReference type="GO" id="GO:0016020">
    <property type="term" value="C:membrane"/>
    <property type="evidence" value="ECO:0007669"/>
    <property type="project" value="UniProtKB-SubCell"/>
</dbReference>
<dbReference type="Proteomes" id="UP000590811">
    <property type="component" value="Unassembled WGS sequence"/>
</dbReference>
<dbReference type="Gene3D" id="3.40.462.10">
    <property type="entry name" value="FAD-linked oxidases, C-terminal domain"/>
    <property type="match status" value="1"/>
</dbReference>
<keyword evidence="6" id="KW-1133">Transmembrane helix</keyword>
<evidence type="ECO:0000256" key="3">
    <source>
        <dbReference type="ARBA" id="ARBA00022630"/>
    </source>
</evidence>
<dbReference type="RefSeq" id="WP_253354250.1">
    <property type="nucleotide sequence ID" value="NZ_JACHVT010000003.1"/>
</dbReference>
<dbReference type="InterPro" id="IPR036318">
    <property type="entry name" value="FAD-bd_PCMH-like_sf"/>
</dbReference>
<dbReference type="AlphaFoldDB" id="A0A839PUZ8"/>
<evidence type="ECO:0000256" key="1">
    <source>
        <dbReference type="ARBA" id="ARBA00004167"/>
    </source>
</evidence>
<evidence type="ECO:0000256" key="6">
    <source>
        <dbReference type="ARBA" id="ARBA00022989"/>
    </source>
</evidence>
<feature type="region of interest" description="Disordered" evidence="9">
    <location>
        <begin position="1"/>
        <end position="25"/>
    </location>
</feature>
<organism evidence="11 12">
    <name type="scientific">Terracoccus luteus</name>
    <dbReference type="NCBI Taxonomy" id="53356"/>
    <lineage>
        <taxon>Bacteria</taxon>
        <taxon>Bacillati</taxon>
        <taxon>Actinomycetota</taxon>
        <taxon>Actinomycetes</taxon>
        <taxon>Micrococcales</taxon>
        <taxon>Intrasporangiaceae</taxon>
        <taxon>Terracoccus</taxon>
    </lineage>
</organism>
<evidence type="ECO:0000256" key="8">
    <source>
        <dbReference type="ARBA" id="ARBA00023136"/>
    </source>
</evidence>
<keyword evidence="8" id="KW-0472">Membrane</keyword>
<evidence type="ECO:0000256" key="4">
    <source>
        <dbReference type="ARBA" id="ARBA00022692"/>
    </source>
</evidence>
<dbReference type="SUPFAM" id="SSF56176">
    <property type="entry name" value="FAD-binding/transporter-associated domain-like"/>
    <property type="match status" value="1"/>
</dbReference>
<dbReference type="InterPro" id="IPR016169">
    <property type="entry name" value="FAD-bd_PCMH_sub2"/>
</dbReference>
<comment type="subcellular location">
    <subcellularLocation>
        <location evidence="1">Membrane</location>
        <topology evidence="1">Single-pass membrane protein</topology>
    </subcellularLocation>
</comment>
<dbReference type="Pfam" id="PF01565">
    <property type="entry name" value="FAD_binding_4"/>
    <property type="match status" value="1"/>
</dbReference>
<feature type="compositionally biased region" description="Low complexity" evidence="9">
    <location>
        <begin position="402"/>
        <end position="424"/>
    </location>
</feature>